<evidence type="ECO:0000256" key="1">
    <source>
        <dbReference type="ARBA" id="ARBA00004141"/>
    </source>
</evidence>
<comment type="similarity">
    <text evidence="9">Belongs to the binding-protein-dependent transport system permease family.</text>
</comment>
<name>A0ABT2ELM2_9BACT</name>
<keyword evidence="5 9" id="KW-1133">Transmembrane helix</keyword>
<feature type="transmembrane region" description="Helical" evidence="9">
    <location>
        <begin position="243"/>
        <end position="261"/>
    </location>
</feature>
<keyword evidence="3 9" id="KW-0813">Transport</keyword>
<evidence type="ECO:0000313" key="11">
    <source>
        <dbReference type="EMBL" id="MCS3918845.1"/>
    </source>
</evidence>
<evidence type="ECO:0000256" key="6">
    <source>
        <dbReference type="ARBA" id="ARBA00023032"/>
    </source>
</evidence>
<dbReference type="PANTHER" id="PTHR30406">
    <property type="entry name" value="SULFATE TRANSPORT SYSTEM PERMEASE PROTEIN"/>
    <property type="match status" value="1"/>
</dbReference>
<dbReference type="InterPro" id="IPR035906">
    <property type="entry name" value="MetI-like_sf"/>
</dbReference>
<keyword evidence="7 9" id="KW-0472">Membrane</keyword>
<comment type="function">
    <text evidence="8">Part of the ABC transporter complex CysAWTP (TC 3.A.1.6.1) involved in sulfate/thiosulfate import. Probably responsible for the translocation of the substrate across the membrane.</text>
</comment>
<feature type="transmembrane region" description="Helical" evidence="9">
    <location>
        <begin position="58"/>
        <end position="80"/>
    </location>
</feature>
<dbReference type="PANTHER" id="PTHR30406:SF8">
    <property type="entry name" value="SULFATE TRANSPORT SYSTEM PERMEASE PROTEIN CYST"/>
    <property type="match status" value="1"/>
</dbReference>
<evidence type="ECO:0000256" key="8">
    <source>
        <dbReference type="ARBA" id="ARBA00025323"/>
    </source>
</evidence>
<gene>
    <name evidence="11" type="ORF">M2350_001245</name>
</gene>
<dbReference type="EMBL" id="JANUCP010000002">
    <property type="protein sequence ID" value="MCS3918845.1"/>
    <property type="molecule type" value="Genomic_DNA"/>
</dbReference>
<evidence type="ECO:0000259" key="10">
    <source>
        <dbReference type="PROSITE" id="PS50928"/>
    </source>
</evidence>
<evidence type="ECO:0000256" key="7">
    <source>
        <dbReference type="ARBA" id="ARBA00023136"/>
    </source>
</evidence>
<dbReference type="Gene3D" id="1.10.3720.10">
    <property type="entry name" value="MetI-like"/>
    <property type="match status" value="1"/>
</dbReference>
<proteinExistence type="inferred from homology"/>
<evidence type="ECO:0000313" key="12">
    <source>
        <dbReference type="Proteomes" id="UP001204798"/>
    </source>
</evidence>
<accession>A0ABT2ELM2</accession>
<comment type="caution">
    <text evidence="11">The sequence shown here is derived from an EMBL/GenBank/DDBJ whole genome shotgun (WGS) entry which is preliminary data.</text>
</comment>
<sequence length="269" mass="29009">MTGTLNNRLFWLWSVGVLVAYIGAILLVAIACVIYAGVGNITAAILSEELRFSTKLSVLTATVSTILSLIVGIPAAYALAQYRGRFKALVDTLLDLPIVLPPIALGVALLVFFTQFPSQTSSVEKWLEALGRPIVYEVPAIVVAQFAVVSGYALRILKAAFESQDPRLRDVARTLGLSQWKIFFWIELPQSTTSLMAATVLLWARAMGEFGATVVLAGATPGKTDVLPISIYLALNRAEIDKALAASVVLILVAVAALFLFRKFVQRAV</sequence>
<dbReference type="Proteomes" id="UP001204798">
    <property type="component" value="Unassembled WGS sequence"/>
</dbReference>
<feature type="transmembrane region" description="Helical" evidence="9">
    <location>
        <begin position="12"/>
        <end position="38"/>
    </location>
</feature>
<feature type="transmembrane region" description="Helical" evidence="9">
    <location>
        <begin position="92"/>
        <end position="114"/>
    </location>
</feature>
<dbReference type="CDD" id="cd06261">
    <property type="entry name" value="TM_PBP2"/>
    <property type="match status" value="1"/>
</dbReference>
<dbReference type="PROSITE" id="PS50928">
    <property type="entry name" value="ABC_TM1"/>
    <property type="match status" value="1"/>
</dbReference>
<protein>
    <submittedName>
        <fullName evidence="11">Molybdate transport system permease protein</fullName>
    </submittedName>
</protein>
<dbReference type="SUPFAM" id="SSF161098">
    <property type="entry name" value="MetI-like"/>
    <property type="match status" value="1"/>
</dbReference>
<evidence type="ECO:0000256" key="2">
    <source>
        <dbReference type="ARBA" id="ARBA00011779"/>
    </source>
</evidence>
<evidence type="ECO:0000256" key="3">
    <source>
        <dbReference type="ARBA" id="ARBA00022448"/>
    </source>
</evidence>
<evidence type="ECO:0000256" key="5">
    <source>
        <dbReference type="ARBA" id="ARBA00022989"/>
    </source>
</evidence>
<organism evidence="11 12">
    <name type="scientific">Candidatus Fervidibacter sacchari</name>
    <dbReference type="NCBI Taxonomy" id="1448929"/>
    <lineage>
        <taxon>Bacteria</taxon>
        <taxon>Candidatus Fervidibacterota</taxon>
        <taxon>Candidatus Fervidibacter</taxon>
    </lineage>
</organism>
<evidence type="ECO:0000256" key="4">
    <source>
        <dbReference type="ARBA" id="ARBA00022692"/>
    </source>
</evidence>
<comment type="subunit">
    <text evidence="2">The complex is composed of two ATP-binding proteins (CysA), two transmembrane proteins (CysT and CysW) and a solute-binding protein (CysP).</text>
</comment>
<reference evidence="11 12" key="1">
    <citation type="submission" date="2022-08" db="EMBL/GenBank/DDBJ databases">
        <title>Bacterial and archaeal communities from various locations to study Microbial Dark Matter (Phase II).</title>
        <authorList>
            <person name="Stepanauskas R."/>
        </authorList>
    </citation>
    <scope>NUCLEOTIDE SEQUENCE [LARGE SCALE GENOMIC DNA]</scope>
    <source>
        <strain evidence="11 12">PD1</strain>
    </source>
</reference>
<dbReference type="RefSeq" id="WP_259094895.1">
    <property type="nucleotide sequence ID" value="NZ_CP130454.1"/>
</dbReference>
<dbReference type="InterPro" id="IPR000515">
    <property type="entry name" value="MetI-like"/>
</dbReference>
<feature type="domain" description="ABC transmembrane type-1" evidence="10">
    <location>
        <begin position="54"/>
        <end position="261"/>
    </location>
</feature>
<keyword evidence="6" id="KW-0764">Sulfate transport</keyword>
<dbReference type="InterPro" id="IPR005667">
    <property type="entry name" value="Sulph_transpt2"/>
</dbReference>
<keyword evidence="4 9" id="KW-0812">Transmembrane</keyword>
<feature type="transmembrane region" description="Helical" evidence="9">
    <location>
        <begin position="182"/>
        <end position="204"/>
    </location>
</feature>
<evidence type="ECO:0000256" key="9">
    <source>
        <dbReference type="RuleBase" id="RU363032"/>
    </source>
</evidence>
<keyword evidence="12" id="KW-1185">Reference proteome</keyword>
<dbReference type="Pfam" id="PF00528">
    <property type="entry name" value="BPD_transp_1"/>
    <property type="match status" value="1"/>
</dbReference>
<feature type="transmembrane region" description="Helical" evidence="9">
    <location>
        <begin position="134"/>
        <end position="161"/>
    </location>
</feature>
<comment type="subcellular location">
    <subcellularLocation>
        <location evidence="9">Cell membrane</location>
        <topology evidence="9">Multi-pass membrane protein</topology>
    </subcellularLocation>
    <subcellularLocation>
        <location evidence="1">Membrane</location>
        <topology evidence="1">Multi-pass membrane protein</topology>
    </subcellularLocation>
</comment>